<keyword evidence="8 17" id="KW-0808">Transferase</keyword>
<dbReference type="GO" id="GO:0042802">
    <property type="term" value="F:identical protein binding"/>
    <property type="evidence" value="ECO:0007669"/>
    <property type="project" value="TreeGrafter"/>
</dbReference>
<evidence type="ECO:0000256" key="14">
    <source>
        <dbReference type="ARBA" id="ARBA00048021"/>
    </source>
</evidence>
<dbReference type="InterPro" id="IPR015422">
    <property type="entry name" value="PyrdxlP-dep_Trfase_small"/>
</dbReference>
<comment type="catalytic activity">
    <reaction evidence="14">
        <text>4-aminobutanoate + 2-oxoglutarate = succinate semialdehyde + L-glutamate</text>
        <dbReference type="Rhea" id="RHEA:23352"/>
        <dbReference type="ChEBI" id="CHEBI:16810"/>
        <dbReference type="ChEBI" id="CHEBI:29985"/>
        <dbReference type="ChEBI" id="CHEBI:57706"/>
        <dbReference type="ChEBI" id="CHEBI:59888"/>
        <dbReference type="EC" id="2.6.1.19"/>
    </reaction>
</comment>
<gene>
    <name evidence="17" type="ORF">SAMN05216282_10132</name>
</gene>
<dbReference type="AlphaFoldDB" id="A0A1G8WZC3"/>
<comment type="similarity">
    <text evidence="4 16">Belongs to the class-III pyridoxal-phosphate-dependent aminotransferase family.</text>
</comment>
<dbReference type="FunFam" id="3.40.640.10:FF:000013">
    <property type="entry name" value="4-aminobutyrate aminotransferase"/>
    <property type="match status" value="1"/>
</dbReference>
<dbReference type="STRING" id="386301.SAMN05216282_10132"/>
<comment type="pathway">
    <text evidence="3">Amino-acid degradation; 4-aminobutanoate degradation.</text>
</comment>
<evidence type="ECO:0000313" key="18">
    <source>
        <dbReference type="Proteomes" id="UP000198701"/>
    </source>
</evidence>
<dbReference type="InterPro" id="IPR049704">
    <property type="entry name" value="Aminotrans_3_PPA_site"/>
</dbReference>
<dbReference type="EMBL" id="FNFU01000001">
    <property type="protein sequence ID" value="SDJ83623.1"/>
    <property type="molecule type" value="Genomic_DNA"/>
</dbReference>
<dbReference type="InterPro" id="IPR015424">
    <property type="entry name" value="PyrdxlP-dep_Trfase"/>
</dbReference>
<evidence type="ECO:0000256" key="6">
    <source>
        <dbReference type="ARBA" id="ARBA00012912"/>
    </source>
</evidence>
<dbReference type="InterPro" id="IPR015421">
    <property type="entry name" value="PyrdxlP-dep_Trfase_major"/>
</dbReference>
<dbReference type="InterPro" id="IPR005814">
    <property type="entry name" value="Aminotrans_3"/>
</dbReference>
<evidence type="ECO:0000256" key="12">
    <source>
        <dbReference type="ARBA" id="ARBA00030857"/>
    </source>
</evidence>
<evidence type="ECO:0000256" key="10">
    <source>
        <dbReference type="ARBA" id="ARBA00029760"/>
    </source>
</evidence>
<dbReference type="Gene3D" id="3.40.640.10">
    <property type="entry name" value="Type I PLP-dependent aspartate aminotransferase-like (Major domain)"/>
    <property type="match status" value="1"/>
</dbReference>
<dbReference type="CDD" id="cd00610">
    <property type="entry name" value="OAT_like"/>
    <property type="match status" value="1"/>
</dbReference>
<evidence type="ECO:0000256" key="13">
    <source>
        <dbReference type="ARBA" id="ARBA00031787"/>
    </source>
</evidence>
<accession>A0A1G8WZC3</accession>
<evidence type="ECO:0000256" key="4">
    <source>
        <dbReference type="ARBA" id="ARBA00008954"/>
    </source>
</evidence>
<dbReference type="GO" id="GO:0030170">
    <property type="term" value="F:pyridoxal phosphate binding"/>
    <property type="evidence" value="ECO:0007669"/>
    <property type="project" value="InterPro"/>
</dbReference>
<evidence type="ECO:0000256" key="1">
    <source>
        <dbReference type="ARBA" id="ARBA00001750"/>
    </source>
</evidence>
<dbReference type="InterPro" id="IPR050103">
    <property type="entry name" value="Class-III_PLP-dep_AT"/>
</dbReference>
<evidence type="ECO:0000256" key="11">
    <source>
        <dbReference type="ARBA" id="ARBA00030204"/>
    </source>
</evidence>
<evidence type="ECO:0000256" key="2">
    <source>
        <dbReference type="ARBA" id="ARBA00001933"/>
    </source>
</evidence>
<dbReference type="PROSITE" id="PS00600">
    <property type="entry name" value="AA_TRANSFER_CLASS_3"/>
    <property type="match status" value="1"/>
</dbReference>
<dbReference type="PIRSF" id="PIRSF000521">
    <property type="entry name" value="Transaminase_4ab_Lys_Orn"/>
    <property type="match status" value="1"/>
</dbReference>
<evidence type="ECO:0000256" key="7">
    <source>
        <dbReference type="ARBA" id="ARBA00022576"/>
    </source>
</evidence>
<dbReference type="GO" id="GO:0034386">
    <property type="term" value="F:4-aminobutyrate:2-oxoglutarate transaminase activity"/>
    <property type="evidence" value="ECO:0007669"/>
    <property type="project" value="UniProtKB-EC"/>
</dbReference>
<keyword evidence="7 17" id="KW-0032">Aminotransferase</keyword>
<keyword evidence="9 16" id="KW-0663">Pyridoxal phosphate</keyword>
<dbReference type="PANTHER" id="PTHR11986">
    <property type="entry name" value="AMINOTRANSFERASE CLASS III"/>
    <property type="match status" value="1"/>
</dbReference>
<evidence type="ECO:0000256" key="5">
    <source>
        <dbReference type="ARBA" id="ARBA00012876"/>
    </source>
</evidence>
<dbReference type="EC" id="2.6.1.22" evidence="5"/>
<dbReference type="Pfam" id="PF00202">
    <property type="entry name" value="Aminotran_3"/>
    <property type="match status" value="1"/>
</dbReference>
<dbReference type="SUPFAM" id="SSF53383">
    <property type="entry name" value="PLP-dependent transferases"/>
    <property type="match status" value="1"/>
</dbReference>
<comment type="cofactor">
    <cofactor evidence="2">
        <name>pyridoxal 5'-phosphate</name>
        <dbReference type="ChEBI" id="CHEBI:597326"/>
    </cofactor>
</comment>
<dbReference type="EC" id="2.6.1.19" evidence="6"/>
<dbReference type="Proteomes" id="UP000198701">
    <property type="component" value="Unassembled WGS sequence"/>
</dbReference>
<evidence type="ECO:0000256" key="9">
    <source>
        <dbReference type="ARBA" id="ARBA00022898"/>
    </source>
</evidence>
<evidence type="ECO:0000256" key="3">
    <source>
        <dbReference type="ARBA" id="ARBA00005176"/>
    </source>
</evidence>
<comment type="catalytic activity">
    <reaction evidence="1">
        <text>(S)-3-amino-2-methylpropanoate + 2-oxoglutarate = 2-methyl-3-oxopropanoate + L-glutamate</text>
        <dbReference type="Rhea" id="RHEA:13993"/>
        <dbReference type="ChEBI" id="CHEBI:16810"/>
        <dbReference type="ChEBI" id="CHEBI:29985"/>
        <dbReference type="ChEBI" id="CHEBI:57700"/>
        <dbReference type="ChEBI" id="CHEBI:58655"/>
        <dbReference type="EC" id="2.6.1.22"/>
    </reaction>
</comment>
<reference evidence="17 18" key="1">
    <citation type="submission" date="2016-10" db="EMBL/GenBank/DDBJ databases">
        <authorList>
            <person name="de Groot N.N."/>
        </authorList>
    </citation>
    <scope>NUCLEOTIDE SEQUENCE [LARGE SCALE GENOMIC DNA]</scope>
    <source>
        <strain evidence="17 18">CGMCC 1.5382</strain>
    </source>
</reference>
<protein>
    <recommendedName>
        <fullName evidence="12">(S)-3-amino-2-methylpropionate transaminase</fullName>
        <ecNumber evidence="6">2.6.1.19</ecNumber>
        <ecNumber evidence="5">2.6.1.22</ecNumber>
    </recommendedName>
    <alternativeName>
        <fullName evidence="13">GABA aminotransferase</fullName>
    </alternativeName>
    <alternativeName>
        <fullName evidence="11">Gamma-amino-N-butyrate transaminase</fullName>
    </alternativeName>
    <alternativeName>
        <fullName evidence="15">Glutamate:succinic semialdehyde transaminase</fullName>
    </alternativeName>
    <alternativeName>
        <fullName evidence="10">L-AIBAT</fullName>
    </alternativeName>
</protein>
<evidence type="ECO:0000313" key="17">
    <source>
        <dbReference type="EMBL" id="SDJ83623.1"/>
    </source>
</evidence>
<dbReference type="GO" id="GO:0047298">
    <property type="term" value="F:(S)-3-amino-2-methylpropionate transaminase activity"/>
    <property type="evidence" value="ECO:0007669"/>
    <property type="project" value="UniProtKB-EC"/>
</dbReference>
<organism evidence="17 18">
    <name type="scientific">Cryobacterium psychrotolerans</name>
    <dbReference type="NCBI Taxonomy" id="386301"/>
    <lineage>
        <taxon>Bacteria</taxon>
        <taxon>Bacillati</taxon>
        <taxon>Actinomycetota</taxon>
        <taxon>Actinomycetes</taxon>
        <taxon>Micrococcales</taxon>
        <taxon>Microbacteriaceae</taxon>
        <taxon>Cryobacterium</taxon>
    </lineage>
</organism>
<dbReference type="Gene3D" id="3.90.1150.10">
    <property type="entry name" value="Aspartate Aminotransferase, domain 1"/>
    <property type="match status" value="1"/>
</dbReference>
<keyword evidence="18" id="KW-1185">Reference proteome</keyword>
<sequence length="488" mass="50849">MVLDSPYDVAEGGLAYIEAMESLPLAQTRLLRTAIPGPRSTTLHAERVQHVSSGFGVALPVFIDRAEGGILQDVDGNRIIDFASGIAVTSVGASNPLVQARVRDQLARFTHTCFMVTEYDSFTAVCEWLNTHTPGDFEKRTALFSTGAEAVENAIKIARAATGREKILVFDDAYHGRSLLTMAMTAKENPYKTSFGPFPGEVHRAPMAAPLRWPGGAENATVEALAGVEAVLAAQGADTFAAMVIEPIQGEGGFIVPAPGFLAGLRDIAARHGIVFVLDEIQAGMGRTGRMFASEYEGVAGDLVVTGKALGGGLPLTAVTGRVELMNAVHAGGLGGTYAGNPLACAAALGVFEAFETGDLLAGALRIEDTVRRVLEPLVTEDLPIVEFRGRGAMLAIEFADAATLEPRPLLAAAVAARCHARGVLVLVCGTYGNVIRLLPPLVIGQELLEDGLAVLREAVESVYADSTAGSTADSTAGSAVGAAAVRA</sequence>
<evidence type="ECO:0000256" key="15">
    <source>
        <dbReference type="ARBA" id="ARBA00050054"/>
    </source>
</evidence>
<evidence type="ECO:0000256" key="8">
    <source>
        <dbReference type="ARBA" id="ARBA00022679"/>
    </source>
</evidence>
<proteinExistence type="inferred from homology"/>
<name>A0A1G8WZC3_9MICO</name>
<evidence type="ECO:0000256" key="16">
    <source>
        <dbReference type="RuleBase" id="RU003560"/>
    </source>
</evidence>